<feature type="region of interest" description="Disordered" evidence="1">
    <location>
        <begin position="267"/>
        <end position="324"/>
    </location>
</feature>
<proteinExistence type="predicted"/>
<reference evidence="2 3" key="1">
    <citation type="submission" date="2015-01" db="EMBL/GenBank/DDBJ databases">
        <title>The Genome Sequence of Exophiala oligosperma CBS72588.</title>
        <authorList>
            <consortium name="The Broad Institute Genomics Platform"/>
            <person name="Cuomo C."/>
            <person name="de Hoog S."/>
            <person name="Gorbushina A."/>
            <person name="Stielow B."/>
            <person name="Teixiera M."/>
            <person name="Abouelleil A."/>
            <person name="Chapman S.B."/>
            <person name="Priest M."/>
            <person name="Young S.K."/>
            <person name="Wortman J."/>
            <person name="Nusbaum C."/>
            <person name="Birren B."/>
        </authorList>
    </citation>
    <scope>NUCLEOTIDE SEQUENCE [LARGE SCALE GENOMIC DNA]</scope>
    <source>
        <strain evidence="2 3">CBS 72588</strain>
    </source>
</reference>
<keyword evidence="3" id="KW-1185">Reference proteome</keyword>
<protein>
    <submittedName>
        <fullName evidence="2">Uncharacterized protein</fullName>
    </submittedName>
</protein>
<accession>A0A0D2AWX9</accession>
<feature type="compositionally biased region" description="Polar residues" evidence="1">
    <location>
        <begin position="238"/>
        <end position="249"/>
    </location>
</feature>
<feature type="compositionally biased region" description="Basic and acidic residues" evidence="1">
    <location>
        <begin position="227"/>
        <end position="236"/>
    </location>
</feature>
<dbReference type="VEuPathDB" id="FungiDB:PV06_05320"/>
<dbReference type="STRING" id="215243.A0A0D2AWX9"/>
<dbReference type="AlphaFoldDB" id="A0A0D2AWX9"/>
<dbReference type="RefSeq" id="XP_016264517.1">
    <property type="nucleotide sequence ID" value="XM_016406311.1"/>
</dbReference>
<dbReference type="HOGENOM" id="CLU_446901_0_0_1"/>
<sequence length="611" mass="67713">MLPEPVTCRRLPLAVSQMCLMEKLVEHANLIGLLSQQRTHEEPKATERDVLGDSQDAWRKEIVNIQIYQTALVVNENSCEGGGIEKRVGCRVSLKSPHYEVHLRNQITGLIARREQDFINFISILLSIRLKTSVDRTGWSPIKDPTLLKEIKVSSGDQNNPPPSPLFFAQPLNFIDILGGDDEQPNFDNDDSMAIDQSFSESLEEETYDDPLASDFPDDDDELFGTRPDDPWEDFLRPTQSDPQNTSFNSVGQSEILTTENHDIGSSHFWEEDSTQPGPSNRPNTTHNGRVDQIGTSSRQNTSFGETTSDYGFSQPSPPHRRPTPFLKISNSGHAEVISSGNPAVVGTMDATNQAGTGPTMSEKRRGKQPVYDPPVPAVAPAQPFASRPPPALPPATPAWARGGRPAFPDVAAILEGLKRAPDAARAPGPRHRRILLEDARRYGRDLVSLTREVGSVKTRVLEAIGRVKARLSAMWRFFEDLKRRGLRGGHARKLRASGKQYKSFRDMTPSENTRRREVEARDLAGRRKIDGLRDLLDLVLECEEALKVQVGLCNEIFRRAGVISCTGVAPEGTVAAREALRGALARSLEGLKKVQQIGPMLETFLVEFRG</sequence>
<gene>
    <name evidence="2" type="ORF">PV06_05320</name>
</gene>
<name>A0A0D2AWX9_9EURO</name>
<feature type="region of interest" description="Disordered" evidence="1">
    <location>
        <begin position="200"/>
        <end position="249"/>
    </location>
</feature>
<evidence type="ECO:0000256" key="1">
    <source>
        <dbReference type="SAM" id="MobiDB-lite"/>
    </source>
</evidence>
<evidence type="ECO:0000313" key="3">
    <source>
        <dbReference type="Proteomes" id="UP000053342"/>
    </source>
</evidence>
<evidence type="ECO:0000313" key="2">
    <source>
        <dbReference type="EMBL" id="KIW44301.1"/>
    </source>
</evidence>
<dbReference type="Proteomes" id="UP000053342">
    <property type="component" value="Unassembled WGS sequence"/>
</dbReference>
<feature type="compositionally biased region" description="Polar residues" evidence="1">
    <location>
        <begin position="275"/>
        <end position="315"/>
    </location>
</feature>
<organism evidence="2 3">
    <name type="scientific">Exophiala oligosperma</name>
    <dbReference type="NCBI Taxonomy" id="215243"/>
    <lineage>
        <taxon>Eukaryota</taxon>
        <taxon>Fungi</taxon>
        <taxon>Dikarya</taxon>
        <taxon>Ascomycota</taxon>
        <taxon>Pezizomycotina</taxon>
        <taxon>Eurotiomycetes</taxon>
        <taxon>Chaetothyriomycetidae</taxon>
        <taxon>Chaetothyriales</taxon>
        <taxon>Herpotrichiellaceae</taxon>
        <taxon>Exophiala</taxon>
    </lineage>
</organism>
<dbReference type="OrthoDB" id="4146306at2759"/>
<dbReference type="GeneID" id="27357394"/>
<dbReference type="EMBL" id="KN847335">
    <property type="protein sequence ID" value="KIW44301.1"/>
    <property type="molecule type" value="Genomic_DNA"/>
</dbReference>